<organism evidence="2 3">
    <name type="scientific">Perkinsus olseni</name>
    <name type="common">Perkinsus atlanticus</name>
    <dbReference type="NCBI Taxonomy" id="32597"/>
    <lineage>
        <taxon>Eukaryota</taxon>
        <taxon>Sar</taxon>
        <taxon>Alveolata</taxon>
        <taxon>Perkinsozoa</taxon>
        <taxon>Perkinsea</taxon>
        <taxon>Perkinsida</taxon>
        <taxon>Perkinsidae</taxon>
        <taxon>Perkinsus</taxon>
    </lineage>
</organism>
<evidence type="ECO:0000256" key="1">
    <source>
        <dbReference type="SAM" id="MobiDB-lite"/>
    </source>
</evidence>
<accession>A0A7J6RQ69</accession>
<protein>
    <submittedName>
        <fullName evidence="2">Uncharacterized protein</fullName>
    </submittedName>
</protein>
<feature type="compositionally biased region" description="Pro residues" evidence="1">
    <location>
        <begin position="295"/>
        <end position="317"/>
    </location>
</feature>
<evidence type="ECO:0000313" key="2">
    <source>
        <dbReference type="EMBL" id="KAF4722737.1"/>
    </source>
</evidence>
<feature type="region of interest" description="Disordered" evidence="1">
    <location>
        <begin position="288"/>
        <end position="389"/>
    </location>
</feature>
<dbReference type="AlphaFoldDB" id="A0A7J6RQ69"/>
<reference evidence="2 3" key="1">
    <citation type="submission" date="2020-04" db="EMBL/GenBank/DDBJ databases">
        <title>Perkinsus olseni comparative genomics.</title>
        <authorList>
            <person name="Bogema D.R."/>
        </authorList>
    </citation>
    <scope>NUCLEOTIDE SEQUENCE [LARGE SCALE GENOMIC DNA]</scope>
    <source>
        <strain evidence="2">ATCC PRA-205</strain>
    </source>
</reference>
<comment type="caution">
    <text evidence="2">The sequence shown here is derived from an EMBL/GenBank/DDBJ whole genome shotgun (WGS) entry which is preliminary data.</text>
</comment>
<gene>
    <name evidence="2" type="ORF">FOZ62_026157</name>
</gene>
<feature type="compositionally biased region" description="Low complexity" evidence="1">
    <location>
        <begin position="416"/>
        <end position="431"/>
    </location>
</feature>
<dbReference type="EMBL" id="JABANM010020496">
    <property type="protein sequence ID" value="KAF4722737.1"/>
    <property type="molecule type" value="Genomic_DNA"/>
</dbReference>
<sequence length="438" mass="47813">MAGGYSPFRYRGAGQPLSVALVKSIKYRVLVMRCETSMTVICPVRMQIHVSLPRKPASSLVPLDHAAVCRQAVSFFRAHLGPERTLCAHWIPKGPAAGVIEVGVQLIQPTDGNLFPNDDILAERNIGIDPEQLLVTAIARLDSFDRSAQSSPRSWGSLGSVDSVVFAVPLSWEPELRTVPPGHQVDTRSVWWRGLLGGGCRGRIKTVYLHGYLPEPQHTITFNKIWSTEVAVLICCTTTPVDALNLANVLDGRLLSGWGPNRQRQMFPMRAQPVDFAAFTKHQGKLPDWMTLPLSPTPPNLSPPPALSHPEPPPPPGYQASMVPPSGSVAPAQAKSAWAVPDAVIHAHDKQQQQQQHQKQKSTPEPKAASAPTKVDPDEGLPEPHWPYTMPVWAGFAIEPVNLSGQSTVLKSLGFRAPPRQRPSAPSASSSAHKRRRR</sequence>
<feature type="region of interest" description="Disordered" evidence="1">
    <location>
        <begin position="412"/>
        <end position="438"/>
    </location>
</feature>
<dbReference type="Proteomes" id="UP000574390">
    <property type="component" value="Unassembled WGS sequence"/>
</dbReference>
<evidence type="ECO:0000313" key="3">
    <source>
        <dbReference type="Proteomes" id="UP000574390"/>
    </source>
</evidence>
<name>A0A7J6RQ69_PEROL</name>
<proteinExistence type="predicted"/>